<accession>A0ABU4LYB2</accession>
<dbReference type="Proteomes" id="UP001272987">
    <property type="component" value="Unassembled WGS sequence"/>
</dbReference>
<protein>
    <submittedName>
        <fullName evidence="1">Uncharacterized protein</fullName>
    </submittedName>
</protein>
<keyword evidence="2" id="KW-1185">Reference proteome</keyword>
<dbReference type="RefSeq" id="WP_319166498.1">
    <property type="nucleotide sequence ID" value="NZ_JARAWP010000010.1"/>
</dbReference>
<proteinExistence type="predicted"/>
<name>A0ABU4LYB2_9ACTN</name>
<evidence type="ECO:0000313" key="1">
    <source>
        <dbReference type="EMBL" id="MDX3019897.1"/>
    </source>
</evidence>
<reference evidence="1 2" key="1">
    <citation type="journal article" date="2023" name="Microb. Genom.">
        <title>Mesoterricola silvestris gen. nov., sp. nov., Mesoterricola sediminis sp. nov., Geothrix oryzae sp. nov., Geothrix edaphica sp. nov., Geothrix rubra sp. nov., and Geothrix limicola sp. nov., six novel members of Acidobacteriota isolated from soils.</title>
        <authorList>
            <person name="Weisberg A.J."/>
            <person name="Pearce E."/>
            <person name="Kramer C.G."/>
            <person name="Chang J.H."/>
            <person name="Clarke C.R."/>
        </authorList>
    </citation>
    <scope>NUCLEOTIDE SEQUENCE [LARGE SCALE GENOMIC DNA]</scope>
    <source>
        <strain evidence="1 2">NB05-1H</strain>
    </source>
</reference>
<comment type="caution">
    <text evidence="1">The sequence shown here is derived from an EMBL/GenBank/DDBJ whole genome shotgun (WGS) entry which is preliminary data.</text>
</comment>
<dbReference type="EMBL" id="JARAWP010000010">
    <property type="protein sequence ID" value="MDX3019897.1"/>
    <property type="molecule type" value="Genomic_DNA"/>
</dbReference>
<organism evidence="1 2">
    <name type="scientific">Streptomyces acidiscabies</name>
    <dbReference type="NCBI Taxonomy" id="42234"/>
    <lineage>
        <taxon>Bacteria</taxon>
        <taxon>Bacillati</taxon>
        <taxon>Actinomycetota</taxon>
        <taxon>Actinomycetes</taxon>
        <taxon>Kitasatosporales</taxon>
        <taxon>Streptomycetaceae</taxon>
        <taxon>Streptomyces</taxon>
    </lineage>
</organism>
<evidence type="ECO:0000313" key="2">
    <source>
        <dbReference type="Proteomes" id="UP001272987"/>
    </source>
</evidence>
<sequence>MVDIPPLTDTEIAAELAPLTRVIATALHDTPVRLGSPQGAADLAATIAVHVAAYVGREVLPPPDAETKTLRLRTRIAESELRTLRTGIRALGGDPTTIQNLWAQLRLRNRQWRDAKQERDRAQLAVERVRALVTGLAHPTSAGISDYSLGRHDLAVDILAALNHAPEQQ</sequence>
<gene>
    <name evidence="1" type="ORF">PV666_18645</name>
</gene>